<gene>
    <name evidence="4 6 7" type="ORF">SRAE_1000290000</name>
</gene>
<evidence type="ECO:0000313" key="5">
    <source>
        <dbReference type="Proteomes" id="UP000035682"/>
    </source>
</evidence>
<dbReference type="AlphaFoldDB" id="A0A090L4K3"/>
<dbReference type="EMBL" id="LN609528">
    <property type="protein sequence ID" value="CEF64647.1"/>
    <property type="molecule type" value="Genomic_DNA"/>
</dbReference>
<evidence type="ECO:0000256" key="1">
    <source>
        <dbReference type="ARBA" id="ARBA00009500"/>
    </source>
</evidence>
<dbReference type="InterPro" id="IPR036186">
    <property type="entry name" value="Serpin_sf"/>
</dbReference>
<dbReference type="Pfam" id="PF00079">
    <property type="entry name" value="Serpin"/>
    <property type="match status" value="1"/>
</dbReference>
<dbReference type="CDD" id="cd00172">
    <property type="entry name" value="serpin"/>
    <property type="match status" value="1"/>
</dbReference>
<evidence type="ECO:0000313" key="4">
    <source>
        <dbReference type="EMBL" id="CEF64647.1"/>
    </source>
</evidence>
<dbReference type="SUPFAM" id="SSF56574">
    <property type="entry name" value="Serpins"/>
    <property type="match status" value="1"/>
</dbReference>
<dbReference type="Gene3D" id="3.30.497.10">
    <property type="entry name" value="Antithrombin, subunit I, domain 2"/>
    <property type="match status" value="1"/>
</dbReference>
<feature type="domain" description="Serpin" evidence="3">
    <location>
        <begin position="15"/>
        <end position="371"/>
    </location>
</feature>
<evidence type="ECO:0000259" key="3">
    <source>
        <dbReference type="SMART" id="SM00093"/>
    </source>
</evidence>
<reference evidence="6" key="2">
    <citation type="submission" date="2020-12" db="UniProtKB">
        <authorList>
            <consortium name="WormBaseParasite"/>
        </authorList>
    </citation>
    <scope>IDENTIFICATION</scope>
</reference>
<protein>
    <submittedName>
        <fullName evidence="4 6">Serpin domain-containing protein</fullName>
    </submittedName>
</protein>
<dbReference type="SMART" id="SM00093">
    <property type="entry name" value="SERPIN"/>
    <property type="match status" value="1"/>
</dbReference>
<dbReference type="GO" id="GO:0004867">
    <property type="term" value="F:serine-type endopeptidase inhibitor activity"/>
    <property type="evidence" value="ECO:0007669"/>
    <property type="project" value="InterPro"/>
</dbReference>
<dbReference type="InterPro" id="IPR023796">
    <property type="entry name" value="Serpin_dom"/>
</dbReference>
<dbReference type="Gene3D" id="2.30.39.10">
    <property type="entry name" value="Alpha-1-antitrypsin, domain 1"/>
    <property type="match status" value="1"/>
</dbReference>
<dbReference type="CTD" id="36377012"/>
<dbReference type="InterPro" id="IPR042185">
    <property type="entry name" value="Serpin_sf_2"/>
</dbReference>
<dbReference type="Proteomes" id="UP000035682">
    <property type="component" value="Unplaced"/>
</dbReference>
<proteinExistence type="inferred from homology"/>
<dbReference type="WBParaSite" id="SRAE_1000290000.1">
    <property type="protein sequence ID" value="SRAE_1000290000.1"/>
    <property type="gene ID" value="WBGene00259517"/>
</dbReference>
<reference evidence="4 5" key="1">
    <citation type="submission" date="2014-09" db="EMBL/GenBank/DDBJ databases">
        <authorList>
            <person name="Martin A.A."/>
        </authorList>
    </citation>
    <scope>NUCLEOTIDE SEQUENCE</scope>
    <source>
        <strain evidence="5">ED321</strain>
        <strain evidence="4">ED321 Heterogonic</strain>
    </source>
</reference>
<evidence type="ECO:0000313" key="7">
    <source>
        <dbReference type="WormBase" id="SRAE_1000290000"/>
    </source>
</evidence>
<evidence type="ECO:0000256" key="2">
    <source>
        <dbReference type="RuleBase" id="RU000411"/>
    </source>
</evidence>
<comment type="similarity">
    <text evidence="1 2">Belongs to the serpin family.</text>
</comment>
<dbReference type="OMA" id="RIFHENE"/>
<sequence>MSSTTLSIIHANLAIKCFNKLIENETSQSIIYSPISLAIALSMAYLGSNGKTKEEIKSFLVGENNDEELHQHFNEFLNDLTKNEDSLLQSVNKIYVKENFSLLESFTEDIKKYYEGQFEQVDFNSPNTCDIINNFVQKATNDIIQNLISPSDLNDLTRLILINAIYFKGKWCLKFDKNLTKEDDFYITQNTTKKVDMMFKKDKYKYYENEEYQLIQLEYEGDKQRMIILLPKERNTLKERLQTLDGNTLFDLIDSTDKLPVHVYLPKFKVESMHQLNETLSNLGMKLPFSDYADFSLMTDEEPLQISKIIQKAFVEVDEEGTEAAAATAVIMMCRSSLPHKPTPNYVFRADHPFAYFIMDNHENILFTGIYQ</sequence>
<dbReference type="InterPro" id="IPR000215">
    <property type="entry name" value="Serpin_fam"/>
</dbReference>
<dbReference type="RefSeq" id="XP_024503848.1">
    <property type="nucleotide sequence ID" value="XM_024650031.1"/>
</dbReference>
<evidence type="ECO:0000313" key="6">
    <source>
        <dbReference type="WBParaSite" id="SRAE_1000290000.1"/>
    </source>
</evidence>
<dbReference type="PANTHER" id="PTHR11461">
    <property type="entry name" value="SERINE PROTEASE INHIBITOR, SERPIN"/>
    <property type="match status" value="1"/>
</dbReference>
<dbReference type="InterPro" id="IPR042178">
    <property type="entry name" value="Serpin_sf_1"/>
</dbReference>
<keyword evidence="5" id="KW-1185">Reference proteome</keyword>
<accession>A0A090L4K3</accession>
<dbReference type="GeneID" id="36377012"/>
<dbReference type="STRING" id="34506.A0A090L4K3"/>
<dbReference type="OrthoDB" id="9518664at2759"/>
<name>A0A090L4K3_STRRB</name>
<dbReference type="WormBase" id="SRAE_1000290000">
    <property type="protein sequence ID" value="SRP06357"/>
    <property type="gene ID" value="WBGene00259517"/>
</dbReference>
<organism evidence="4">
    <name type="scientific">Strongyloides ratti</name>
    <name type="common">Parasitic roundworm</name>
    <dbReference type="NCBI Taxonomy" id="34506"/>
    <lineage>
        <taxon>Eukaryota</taxon>
        <taxon>Metazoa</taxon>
        <taxon>Ecdysozoa</taxon>
        <taxon>Nematoda</taxon>
        <taxon>Chromadorea</taxon>
        <taxon>Rhabditida</taxon>
        <taxon>Tylenchina</taxon>
        <taxon>Panagrolaimomorpha</taxon>
        <taxon>Strongyloidoidea</taxon>
        <taxon>Strongyloididae</taxon>
        <taxon>Strongyloides</taxon>
    </lineage>
</organism>
<dbReference type="GO" id="GO:0005615">
    <property type="term" value="C:extracellular space"/>
    <property type="evidence" value="ECO:0007669"/>
    <property type="project" value="InterPro"/>
</dbReference>
<dbReference type="PANTHER" id="PTHR11461:SF211">
    <property type="entry name" value="GH10112P-RELATED"/>
    <property type="match status" value="1"/>
</dbReference>